<feature type="domain" description="Integrase zinc-binding" evidence="1">
    <location>
        <begin position="43"/>
        <end position="90"/>
    </location>
</feature>
<accession>A0A4Y2ICM7</accession>
<dbReference type="Gene3D" id="1.10.340.70">
    <property type="match status" value="1"/>
</dbReference>
<evidence type="ECO:0000259" key="1">
    <source>
        <dbReference type="Pfam" id="PF17921"/>
    </source>
</evidence>
<organism evidence="2 3">
    <name type="scientific">Araneus ventricosus</name>
    <name type="common">Orbweaver spider</name>
    <name type="synonym">Epeira ventricosa</name>
    <dbReference type="NCBI Taxonomy" id="182803"/>
    <lineage>
        <taxon>Eukaryota</taxon>
        <taxon>Metazoa</taxon>
        <taxon>Ecdysozoa</taxon>
        <taxon>Arthropoda</taxon>
        <taxon>Chelicerata</taxon>
        <taxon>Arachnida</taxon>
        <taxon>Araneae</taxon>
        <taxon>Araneomorphae</taxon>
        <taxon>Entelegynae</taxon>
        <taxon>Araneoidea</taxon>
        <taxon>Araneidae</taxon>
        <taxon>Araneus</taxon>
    </lineage>
</organism>
<dbReference type="Proteomes" id="UP000499080">
    <property type="component" value="Unassembled WGS sequence"/>
</dbReference>
<evidence type="ECO:0000313" key="2">
    <source>
        <dbReference type="EMBL" id="GBM75433.1"/>
    </source>
</evidence>
<gene>
    <name evidence="2" type="ORF">AVEN_188788_1</name>
</gene>
<evidence type="ECO:0000313" key="3">
    <source>
        <dbReference type="Proteomes" id="UP000499080"/>
    </source>
</evidence>
<dbReference type="Pfam" id="PF17921">
    <property type="entry name" value="Integrase_H2C2"/>
    <property type="match status" value="1"/>
</dbReference>
<dbReference type="OrthoDB" id="6719878at2759"/>
<dbReference type="InterPro" id="IPR041588">
    <property type="entry name" value="Integrase_H2C2"/>
</dbReference>
<keyword evidence="3" id="KW-1185">Reference proteome</keyword>
<dbReference type="FunFam" id="1.10.340.70:FF:000001">
    <property type="entry name" value="Retrovirus-related Pol polyprotein from transposon gypsy-like Protein"/>
    <property type="match status" value="1"/>
</dbReference>
<dbReference type="EMBL" id="BGPR01002557">
    <property type="protein sequence ID" value="GBM75433.1"/>
    <property type="molecule type" value="Genomic_DNA"/>
</dbReference>
<name>A0A4Y2ICM7_ARAVE</name>
<protein>
    <recommendedName>
        <fullName evidence="1">Integrase zinc-binding domain-containing protein</fullName>
    </recommendedName>
</protein>
<reference evidence="2 3" key="1">
    <citation type="journal article" date="2019" name="Sci. Rep.">
        <title>Orb-weaving spider Araneus ventricosus genome elucidates the spidroin gene catalogue.</title>
        <authorList>
            <person name="Kono N."/>
            <person name="Nakamura H."/>
            <person name="Ohtoshi R."/>
            <person name="Moran D.A.P."/>
            <person name="Shinohara A."/>
            <person name="Yoshida Y."/>
            <person name="Fujiwara M."/>
            <person name="Mori M."/>
            <person name="Tomita M."/>
            <person name="Arakawa K."/>
        </authorList>
    </citation>
    <scope>NUCLEOTIDE SEQUENCE [LARGE SCALE GENOMIC DNA]</scope>
</reference>
<proteinExistence type="predicted"/>
<sequence length="183" mass="21702">METDISVEALTVTTEDRWSLNGVLYRKWESNDGGFYRRQLILPKIRIQEVLRESHDDTSGRHFGVMKTLHKTQERFYWDQLHVEVEKWCSVQTSAGEQVKLSSKRMKIHYDSRATDHYFKEGNLVWMYNPKRRRGPSPKLQQNWEGPYTVVKKLRCLQNTEITQHQAKSHPYKLAISIQGHRS</sequence>
<dbReference type="AlphaFoldDB" id="A0A4Y2ICM7"/>
<comment type="caution">
    <text evidence="2">The sequence shown here is derived from an EMBL/GenBank/DDBJ whole genome shotgun (WGS) entry which is preliminary data.</text>
</comment>